<name>T2G9B9_MEGG1</name>
<evidence type="ECO:0000256" key="12">
    <source>
        <dbReference type="ARBA" id="ARBA00022932"/>
    </source>
</evidence>
<comment type="cofactor">
    <cofactor evidence="16">
        <name>Mg(2+)</name>
        <dbReference type="ChEBI" id="CHEBI:18420"/>
    </cofactor>
    <text evidence="16">Binds 2 magnesium ions per subunit.</text>
</comment>
<dbReference type="Pfam" id="PF00817">
    <property type="entry name" value="IMS"/>
    <property type="match status" value="1"/>
</dbReference>
<feature type="site" description="Substrate discrimination" evidence="16">
    <location>
        <position position="22"/>
    </location>
</feature>
<dbReference type="STRING" id="1121448.DGI_1329"/>
<comment type="subunit">
    <text evidence="3 16">Monomer.</text>
</comment>
<feature type="region of interest" description="Disordered" evidence="17">
    <location>
        <begin position="386"/>
        <end position="419"/>
    </location>
</feature>
<dbReference type="InterPro" id="IPR050116">
    <property type="entry name" value="DNA_polymerase-Y"/>
</dbReference>
<comment type="subcellular location">
    <subcellularLocation>
        <location evidence="1 16">Cytoplasm</location>
    </subcellularLocation>
</comment>
<evidence type="ECO:0000256" key="11">
    <source>
        <dbReference type="ARBA" id="ARBA00022842"/>
    </source>
</evidence>
<keyword evidence="8 16" id="KW-0235">DNA replication</keyword>
<dbReference type="GO" id="GO:0042276">
    <property type="term" value="P:error-prone translesion synthesis"/>
    <property type="evidence" value="ECO:0007669"/>
    <property type="project" value="TreeGrafter"/>
</dbReference>
<keyword evidence="10 16" id="KW-0227">DNA damage</keyword>
<dbReference type="GO" id="GO:0000287">
    <property type="term" value="F:magnesium ion binding"/>
    <property type="evidence" value="ECO:0007669"/>
    <property type="project" value="UniProtKB-UniRule"/>
</dbReference>
<dbReference type="RefSeq" id="WP_021759975.1">
    <property type="nucleotide sequence ID" value="NC_022444.1"/>
</dbReference>
<evidence type="ECO:0000256" key="5">
    <source>
        <dbReference type="ARBA" id="ARBA00022490"/>
    </source>
</evidence>
<dbReference type="SUPFAM" id="SSF56672">
    <property type="entry name" value="DNA/RNA polymerases"/>
    <property type="match status" value="1"/>
</dbReference>
<dbReference type="GO" id="GO:0003887">
    <property type="term" value="F:DNA-directed DNA polymerase activity"/>
    <property type="evidence" value="ECO:0007669"/>
    <property type="project" value="UniProtKB-UniRule"/>
</dbReference>
<evidence type="ECO:0000313" key="20">
    <source>
        <dbReference type="Proteomes" id="UP000016587"/>
    </source>
</evidence>
<dbReference type="InterPro" id="IPR053848">
    <property type="entry name" value="IMS_HHH_1"/>
</dbReference>
<dbReference type="GO" id="GO:0003684">
    <property type="term" value="F:damaged DNA binding"/>
    <property type="evidence" value="ECO:0007669"/>
    <property type="project" value="InterPro"/>
</dbReference>
<dbReference type="InterPro" id="IPR043128">
    <property type="entry name" value="Rev_trsase/Diguanyl_cyclase"/>
</dbReference>
<evidence type="ECO:0000256" key="14">
    <source>
        <dbReference type="ARBA" id="ARBA00023204"/>
    </source>
</evidence>
<keyword evidence="11 16" id="KW-0460">Magnesium</keyword>
<protein>
    <recommendedName>
        <fullName evidence="16">DNA polymerase IV</fullName>
        <shortName evidence="16">Pol IV</shortName>
        <ecNumber evidence="16">2.7.7.7</ecNumber>
    </recommendedName>
</protein>
<keyword evidence="14 16" id="KW-0234">DNA repair</keyword>
<dbReference type="eggNOG" id="COG0389">
    <property type="taxonomic scope" value="Bacteria"/>
</dbReference>
<dbReference type="Proteomes" id="UP000016587">
    <property type="component" value="Chromosome"/>
</dbReference>
<dbReference type="SUPFAM" id="SSF100879">
    <property type="entry name" value="Lesion bypass DNA polymerase (Y-family), little finger domain"/>
    <property type="match status" value="1"/>
</dbReference>
<accession>T2G9B9</accession>
<dbReference type="HOGENOM" id="CLU_012348_1_1_7"/>
<feature type="domain" description="UmuC" evidence="18">
    <location>
        <begin position="13"/>
        <end position="193"/>
    </location>
</feature>
<evidence type="ECO:0000256" key="3">
    <source>
        <dbReference type="ARBA" id="ARBA00011245"/>
    </source>
</evidence>
<evidence type="ECO:0000256" key="2">
    <source>
        <dbReference type="ARBA" id="ARBA00010945"/>
    </source>
</evidence>
<keyword evidence="20" id="KW-1185">Reference proteome</keyword>
<dbReference type="PROSITE" id="PS50173">
    <property type="entry name" value="UMUC"/>
    <property type="match status" value="1"/>
</dbReference>
<organism evidence="19 20">
    <name type="scientific">Megalodesulfovibrio gigas (strain ATCC 19364 / DSM 1382 / NCIMB 9332 / VKM B-1759)</name>
    <name type="common">Desulfovibrio gigas</name>
    <dbReference type="NCBI Taxonomy" id="1121448"/>
    <lineage>
        <taxon>Bacteria</taxon>
        <taxon>Pseudomonadati</taxon>
        <taxon>Thermodesulfobacteriota</taxon>
        <taxon>Desulfovibrionia</taxon>
        <taxon>Desulfovibrionales</taxon>
        <taxon>Desulfovibrionaceae</taxon>
        <taxon>Megalodesulfovibrio</taxon>
    </lineage>
</organism>
<dbReference type="Gene3D" id="1.10.150.20">
    <property type="entry name" value="5' to 3' exonuclease, C-terminal subdomain"/>
    <property type="match status" value="1"/>
</dbReference>
<evidence type="ECO:0000256" key="8">
    <source>
        <dbReference type="ARBA" id="ARBA00022705"/>
    </source>
</evidence>
<dbReference type="Gene3D" id="3.30.70.270">
    <property type="match status" value="1"/>
</dbReference>
<dbReference type="CDD" id="cd03586">
    <property type="entry name" value="PolY_Pol_IV_kappa"/>
    <property type="match status" value="1"/>
</dbReference>
<feature type="binding site" evidence="16">
    <location>
        <position position="17"/>
    </location>
    <ligand>
        <name>Mg(2+)</name>
        <dbReference type="ChEBI" id="CHEBI:18420"/>
    </ligand>
</feature>
<comment type="similarity">
    <text evidence="2 16">Belongs to the DNA polymerase type-Y family.</text>
</comment>
<dbReference type="KEGG" id="dgg:DGI_1329"/>
<dbReference type="GO" id="GO:0009432">
    <property type="term" value="P:SOS response"/>
    <property type="evidence" value="ECO:0007669"/>
    <property type="project" value="TreeGrafter"/>
</dbReference>
<dbReference type="PANTHER" id="PTHR11076">
    <property type="entry name" value="DNA REPAIR POLYMERASE UMUC / TRANSFERASE FAMILY MEMBER"/>
    <property type="match status" value="1"/>
</dbReference>
<sequence length="419" mass="45933">MAAPSCPAGQRWILHLDMDAFFASVEVLDNPALAGKPVIVGGGERGVVSAASYPARAFGVRSGMPSAQARKLCPHGIFLHGSHSRYGEVSRLAMAALAQFSPIMEQASVDEAYLDMTGMEPFLGPPEAMGRAVKDAVRRATGGLACSVGLAPVKFLAKIASDWNKPDGLFVLHPTMVDDFLIALPVGKIPGVGGKSEARLRQLGIRTVGDLRRLSPAFFVREFGKWGQALWDRAHGIDPRGLTSHWDAKSEGAEVTLDHDTADRELLARHLYQQCHRVGRRLRKDGRTARTITLKLKDRDFKSITRSRTVELPVASTDGLFEVAKSLLDKEKLSRPLRLIGVSASGFFALPRQLPLFDDAEARREERRQTLDKTLDDIEARFGRGAVQRGRAVGTHDRESIQKSRRENPGGLEKDCSEE</sequence>
<keyword evidence="5 16" id="KW-0963">Cytoplasm</keyword>
<keyword evidence="6 16" id="KW-0808">Transferase</keyword>
<feature type="compositionally biased region" description="Basic and acidic residues" evidence="17">
    <location>
        <begin position="394"/>
        <end position="419"/>
    </location>
</feature>
<dbReference type="AlphaFoldDB" id="T2G9B9"/>
<dbReference type="Pfam" id="PF11799">
    <property type="entry name" value="IMS_C"/>
    <property type="match status" value="1"/>
</dbReference>
<dbReference type="Gene3D" id="3.30.1490.100">
    <property type="entry name" value="DNA polymerase, Y-family, little finger domain"/>
    <property type="match status" value="1"/>
</dbReference>
<dbReference type="InterPro" id="IPR036775">
    <property type="entry name" value="DNA_pol_Y-fam_lit_finger_sf"/>
</dbReference>
<keyword evidence="4 16" id="KW-0515">Mutator protein</keyword>
<evidence type="ECO:0000256" key="13">
    <source>
        <dbReference type="ARBA" id="ARBA00023125"/>
    </source>
</evidence>
<dbReference type="GO" id="GO:0006281">
    <property type="term" value="P:DNA repair"/>
    <property type="evidence" value="ECO:0007669"/>
    <property type="project" value="UniProtKB-UniRule"/>
</dbReference>
<dbReference type="Gene3D" id="3.40.1170.60">
    <property type="match status" value="1"/>
</dbReference>
<dbReference type="InterPro" id="IPR022880">
    <property type="entry name" value="DNApol_IV"/>
</dbReference>
<keyword evidence="12 16" id="KW-0239">DNA-directed DNA polymerase</keyword>
<evidence type="ECO:0000256" key="15">
    <source>
        <dbReference type="ARBA" id="ARBA00049244"/>
    </source>
</evidence>
<dbReference type="GO" id="GO:0005829">
    <property type="term" value="C:cytosol"/>
    <property type="evidence" value="ECO:0007669"/>
    <property type="project" value="TreeGrafter"/>
</dbReference>
<reference evidence="20" key="2">
    <citation type="submission" date="2013-07" db="EMBL/GenBank/DDBJ databases">
        <authorList>
            <person name="Morais-Silva F.O."/>
            <person name="Rezende A.M."/>
            <person name="Pimentel C."/>
            <person name="Resende D.M."/>
            <person name="Santos C.I."/>
            <person name="Clemente C."/>
            <person name="de Oliveira L.M."/>
            <person name="da Silva S.M."/>
            <person name="Costa D.A."/>
            <person name="Varela-Raposo A."/>
            <person name="Horacio E.C.A."/>
            <person name="Matos M."/>
            <person name="Flores O."/>
            <person name="Ruiz J.C."/>
            <person name="Rodrigues-Pousada C."/>
        </authorList>
    </citation>
    <scope>NUCLEOTIDE SEQUENCE [LARGE SCALE GENOMIC DNA]</scope>
    <source>
        <strain evidence="20">ATCC 19364 / DSM 1382 / NCIMB 9332 / VKM B-1759</strain>
    </source>
</reference>
<feature type="active site" evidence="16">
    <location>
        <position position="111"/>
    </location>
</feature>
<proteinExistence type="inferred from homology"/>
<dbReference type="InterPro" id="IPR043502">
    <property type="entry name" value="DNA/RNA_pol_sf"/>
</dbReference>
<dbReference type="Pfam" id="PF21999">
    <property type="entry name" value="IMS_HHH_1"/>
    <property type="match status" value="1"/>
</dbReference>
<dbReference type="InterPro" id="IPR001126">
    <property type="entry name" value="UmuC"/>
</dbReference>
<dbReference type="FunFam" id="3.40.1170.60:FF:000001">
    <property type="entry name" value="DNA polymerase IV"/>
    <property type="match status" value="1"/>
</dbReference>
<dbReference type="EC" id="2.7.7.7" evidence="16"/>
<dbReference type="PANTHER" id="PTHR11076:SF33">
    <property type="entry name" value="DNA POLYMERASE KAPPA"/>
    <property type="match status" value="1"/>
</dbReference>
<dbReference type="FunFam" id="3.30.1490.100:FF:000004">
    <property type="entry name" value="DNA polymerase IV"/>
    <property type="match status" value="1"/>
</dbReference>
<comment type="catalytic activity">
    <reaction evidence="15 16">
        <text>DNA(n) + a 2'-deoxyribonucleoside 5'-triphosphate = DNA(n+1) + diphosphate</text>
        <dbReference type="Rhea" id="RHEA:22508"/>
        <dbReference type="Rhea" id="RHEA-COMP:17339"/>
        <dbReference type="Rhea" id="RHEA-COMP:17340"/>
        <dbReference type="ChEBI" id="CHEBI:33019"/>
        <dbReference type="ChEBI" id="CHEBI:61560"/>
        <dbReference type="ChEBI" id="CHEBI:173112"/>
        <dbReference type="EC" id="2.7.7.7"/>
    </reaction>
</comment>
<evidence type="ECO:0000259" key="18">
    <source>
        <dbReference type="PROSITE" id="PS50173"/>
    </source>
</evidence>
<keyword evidence="7 16" id="KW-0548">Nucleotidyltransferase</keyword>
<evidence type="ECO:0000256" key="6">
    <source>
        <dbReference type="ARBA" id="ARBA00022679"/>
    </source>
</evidence>
<evidence type="ECO:0000256" key="1">
    <source>
        <dbReference type="ARBA" id="ARBA00004496"/>
    </source>
</evidence>
<keyword evidence="9 16" id="KW-0479">Metal-binding</keyword>
<evidence type="ECO:0000256" key="4">
    <source>
        <dbReference type="ARBA" id="ARBA00022457"/>
    </source>
</evidence>
<keyword evidence="13 16" id="KW-0238">DNA-binding</keyword>
<dbReference type="PATRIC" id="fig|1121448.10.peg.1326"/>
<evidence type="ECO:0000256" key="10">
    <source>
        <dbReference type="ARBA" id="ARBA00022763"/>
    </source>
</evidence>
<evidence type="ECO:0000256" key="16">
    <source>
        <dbReference type="HAMAP-Rule" id="MF_01113"/>
    </source>
</evidence>
<evidence type="ECO:0000256" key="7">
    <source>
        <dbReference type="ARBA" id="ARBA00022695"/>
    </source>
</evidence>
<dbReference type="InterPro" id="IPR017961">
    <property type="entry name" value="DNA_pol_Y-fam_little_finger"/>
</dbReference>
<dbReference type="NCBIfam" id="NF002677">
    <property type="entry name" value="PRK02406.1"/>
    <property type="match status" value="1"/>
</dbReference>
<feature type="binding site" evidence="16">
    <location>
        <position position="110"/>
    </location>
    <ligand>
        <name>Mg(2+)</name>
        <dbReference type="ChEBI" id="CHEBI:18420"/>
    </ligand>
</feature>
<dbReference type="EMBL" id="CP006585">
    <property type="protein sequence ID" value="AGW13180.1"/>
    <property type="molecule type" value="Genomic_DNA"/>
</dbReference>
<comment type="function">
    <text evidence="16">Poorly processive, error-prone DNA polymerase involved in untargeted mutagenesis. Copies undamaged DNA at stalled replication forks, which arise in vivo from mismatched or misaligned primer ends. These misaligned primers can be extended by PolIV. Exhibits no 3'-5' exonuclease (proofreading) activity. May be involved in translesional synthesis, in conjunction with the beta clamp from PolIII.</text>
</comment>
<evidence type="ECO:0000256" key="9">
    <source>
        <dbReference type="ARBA" id="ARBA00022723"/>
    </source>
</evidence>
<dbReference type="GO" id="GO:0006261">
    <property type="term" value="P:DNA-templated DNA replication"/>
    <property type="evidence" value="ECO:0007669"/>
    <property type="project" value="UniProtKB-UniRule"/>
</dbReference>
<evidence type="ECO:0000256" key="17">
    <source>
        <dbReference type="SAM" id="MobiDB-lite"/>
    </source>
</evidence>
<evidence type="ECO:0000313" key="19">
    <source>
        <dbReference type="EMBL" id="AGW13180.1"/>
    </source>
</evidence>
<dbReference type="HAMAP" id="MF_01113">
    <property type="entry name" value="DNApol_IV"/>
    <property type="match status" value="1"/>
</dbReference>
<gene>
    <name evidence="16" type="primary">dinB</name>
    <name evidence="19" type="ORF">DGI_1329</name>
</gene>
<reference evidence="19 20" key="1">
    <citation type="journal article" date="2013" name="J. Bacteriol.">
        <title>Roles of HynAB and Ech, the only two hydrogenases found in the model sulfate reducer Desulfovibrio gigas.</title>
        <authorList>
            <person name="Morais-Silva F.O."/>
            <person name="Santos C.I."/>
            <person name="Rodrigues R."/>
            <person name="Pereira I.A."/>
            <person name="Rodrigues-Pousada C."/>
        </authorList>
    </citation>
    <scope>NUCLEOTIDE SEQUENCE [LARGE SCALE GENOMIC DNA]</scope>
    <source>
        <strain evidence="20">ATCC 19364 / DSM 1382 / NCIMB 9332 / VKM B-1759</strain>
    </source>
</reference>